<protein>
    <submittedName>
        <fullName evidence="2">Membrane protein</fullName>
    </submittedName>
</protein>
<evidence type="ECO:0000313" key="3">
    <source>
        <dbReference type="Proteomes" id="UP000050556"/>
    </source>
</evidence>
<keyword evidence="1" id="KW-1133">Transmembrane helix</keyword>
<dbReference type="AlphaFoldDB" id="A0A0P7PW10"/>
<evidence type="ECO:0000256" key="1">
    <source>
        <dbReference type="SAM" id="Phobius"/>
    </source>
</evidence>
<evidence type="ECO:0000313" key="2">
    <source>
        <dbReference type="EMBL" id="KPO19588.1"/>
    </source>
</evidence>
<dbReference type="PATRIC" id="fig|562.7813.peg.2406"/>
<sequence>MWMVATFIVVASSFVLLVGEGKDLVGVLFGSIFLWVIIGVMPVVVAKVAWRFVS</sequence>
<gene>
    <name evidence="2" type="ORF">ACU57_01185</name>
</gene>
<name>A0A0P7PW10_ECOLX</name>
<keyword evidence="1" id="KW-0472">Membrane</keyword>
<feature type="transmembrane region" description="Helical" evidence="1">
    <location>
        <begin position="31"/>
        <end position="50"/>
    </location>
</feature>
<organism evidence="2 3">
    <name type="scientific">Escherichia coli</name>
    <dbReference type="NCBI Taxonomy" id="562"/>
    <lineage>
        <taxon>Bacteria</taxon>
        <taxon>Pseudomonadati</taxon>
        <taxon>Pseudomonadota</taxon>
        <taxon>Gammaproteobacteria</taxon>
        <taxon>Enterobacterales</taxon>
        <taxon>Enterobacteriaceae</taxon>
        <taxon>Escherichia</taxon>
    </lineage>
</organism>
<proteinExistence type="predicted"/>
<dbReference type="EMBL" id="LDYI01000017">
    <property type="protein sequence ID" value="KPO19588.1"/>
    <property type="molecule type" value="Genomic_DNA"/>
</dbReference>
<dbReference type="Proteomes" id="UP000050556">
    <property type="component" value="Unassembled WGS sequence"/>
</dbReference>
<keyword evidence="1" id="KW-0812">Transmembrane</keyword>
<accession>A0A0P7PW10</accession>
<comment type="caution">
    <text evidence="2">The sequence shown here is derived from an EMBL/GenBank/DDBJ whole genome shotgun (WGS) entry which is preliminary data.</text>
</comment>
<reference evidence="2 3" key="1">
    <citation type="journal article" date="2015" name="Front. Microbiol.">
        <title>Genetic determinants of heat resistance in Escherichia coli.</title>
        <authorList>
            <person name="Mercer R.G."/>
            <person name="Zheng J."/>
            <person name="Garcia-Hernandez R."/>
            <person name="Ruan L."/>
            <person name="Ganzle M.G."/>
            <person name="McMullen L.M."/>
        </authorList>
    </citation>
    <scope>NUCLEOTIDE SEQUENCE [LARGE SCALE GENOMIC DNA]</scope>
    <source>
        <strain evidence="2 3">AW1.3</strain>
    </source>
</reference>